<dbReference type="OrthoDB" id="3399139at2"/>
<name>A0A2A4HMG3_9GAMM</name>
<dbReference type="RefSeq" id="WP_096651623.1">
    <property type="nucleotide sequence ID" value="NZ_NWUX01000008.1"/>
</dbReference>
<dbReference type="CDD" id="cd03062">
    <property type="entry name" value="TRX_Fd_Sucrase"/>
    <property type="match status" value="1"/>
</dbReference>
<accession>A0A2A4HMG3</accession>
<organism evidence="1 2">
    <name type="scientific">Vreelandella nigrificans</name>
    <dbReference type="NCBI Taxonomy" id="2042704"/>
    <lineage>
        <taxon>Bacteria</taxon>
        <taxon>Pseudomonadati</taxon>
        <taxon>Pseudomonadota</taxon>
        <taxon>Gammaproteobacteria</taxon>
        <taxon>Oceanospirillales</taxon>
        <taxon>Halomonadaceae</taxon>
        <taxon>Vreelandella</taxon>
    </lineage>
</organism>
<dbReference type="InterPro" id="IPR009737">
    <property type="entry name" value="Aim32/Apd1-like"/>
</dbReference>
<keyword evidence="2" id="KW-1185">Reference proteome</keyword>
<dbReference type="EMBL" id="NWUX01000008">
    <property type="protein sequence ID" value="PCF95607.1"/>
    <property type="molecule type" value="Genomic_DNA"/>
</dbReference>
<comment type="caution">
    <text evidence="1">The sequence shown here is derived from an EMBL/GenBank/DDBJ whole genome shotgun (WGS) entry which is preliminary data.</text>
</comment>
<evidence type="ECO:0000313" key="1">
    <source>
        <dbReference type="EMBL" id="PCF95607.1"/>
    </source>
</evidence>
<dbReference type="Proteomes" id="UP000218677">
    <property type="component" value="Unassembled WGS sequence"/>
</dbReference>
<dbReference type="SUPFAM" id="SSF52833">
    <property type="entry name" value="Thioredoxin-like"/>
    <property type="match status" value="1"/>
</dbReference>
<protein>
    <submittedName>
        <fullName evidence="1">Sucrase ferredoxin</fullName>
    </submittedName>
</protein>
<evidence type="ECO:0000313" key="2">
    <source>
        <dbReference type="Proteomes" id="UP000218677"/>
    </source>
</evidence>
<gene>
    <name evidence="1" type="ORF">CPA45_11185</name>
</gene>
<sequence>MKHTFCADLSREQNDPLAGSAAHAERNLLISWPRAKWLRKLRHASNMNDTLKQTLDDIADSGLRINLIQQPGMDKHQHQVFLMPERRRFLIARHHLEDFLSALQTGNSLAEWEQPPLETDLLLCCTHGTKDKCCAKYGYQTYKALAQTITDHQLPFEAWESSHLGGCRLAASLILLPKVRKYGRITPAQALPFLQAEANGQRYLPGYRGSSQLTPAQQCAELAALTHLSTHLSTDQHQPQLTLLDDSGSEQERLIRWQWQRGNAQGQLSVRCQATTIMRVDTCADLEQGPTESVVWRSVKVL</sequence>
<dbReference type="AlphaFoldDB" id="A0A2A4HMG3"/>
<dbReference type="InterPro" id="IPR036249">
    <property type="entry name" value="Thioredoxin-like_sf"/>
</dbReference>
<reference evidence="2" key="1">
    <citation type="submission" date="2017-09" db="EMBL/GenBank/DDBJ databases">
        <authorList>
            <person name="Cho G.-S."/>
            <person name="Oguntoyinbo F.A."/>
            <person name="Cnockaert M."/>
            <person name="Kabisch J."/>
            <person name="Neve H."/>
            <person name="Bockelmann W."/>
            <person name="Wenning M."/>
            <person name="Franz C.M."/>
            <person name="Vandamme P."/>
        </authorList>
    </citation>
    <scope>NUCLEOTIDE SEQUENCE [LARGE SCALE GENOMIC DNA]</scope>
    <source>
        <strain evidence="2">MBT G8648</strain>
    </source>
</reference>
<proteinExistence type="predicted"/>
<dbReference type="PANTHER" id="PTHR31902:SF22">
    <property type="entry name" value="SLL1203 PROTEIN"/>
    <property type="match status" value="1"/>
</dbReference>
<dbReference type="Gene3D" id="3.40.30.10">
    <property type="entry name" value="Glutaredoxin"/>
    <property type="match status" value="1"/>
</dbReference>
<dbReference type="PANTHER" id="PTHR31902">
    <property type="entry name" value="ACTIN PATCHES DISTAL PROTEIN 1"/>
    <property type="match status" value="1"/>
</dbReference>
<dbReference type="Pfam" id="PF06999">
    <property type="entry name" value="Suc_Fer-like"/>
    <property type="match status" value="1"/>
</dbReference>